<dbReference type="PANTHER" id="PTHR44329:SF260">
    <property type="entry name" value="PROTEIN KINASE DOMAIN-CONTAINING PROTEIN"/>
    <property type="match status" value="1"/>
</dbReference>
<dbReference type="SMART" id="SM00220">
    <property type="entry name" value="S_TKc"/>
    <property type="match status" value="1"/>
</dbReference>
<evidence type="ECO:0000259" key="1">
    <source>
        <dbReference type="PROSITE" id="PS50011"/>
    </source>
</evidence>
<proteinExistence type="predicted"/>
<dbReference type="Gene3D" id="1.10.510.10">
    <property type="entry name" value="Transferase(Phosphotransferase) domain 1"/>
    <property type="match status" value="1"/>
</dbReference>
<dbReference type="GO" id="GO:0004674">
    <property type="term" value="F:protein serine/threonine kinase activity"/>
    <property type="evidence" value="ECO:0007669"/>
    <property type="project" value="TreeGrafter"/>
</dbReference>
<feature type="domain" description="Protein kinase" evidence="1">
    <location>
        <begin position="138"/>
        <end position="417"/>
    </location>
</feature>
<keyword evidence="3" id="KW-1185">Reference proteome</keyword>
<dbReference type="InterPro" id="IPR051681">
    <property type="entry name" value="Ser/Thr_Kinases-Pseudokinases"/>
</dbReference>
<dbReference type="InterPro" id="IPR001245">
    <property type="entry name" value="Ser-Thr/Tyr_kinase_cat_dom"/>
</dbReference>
<dbReference type="InterPro" id="IPR008271">
    <property type="entry name" value="Ser/Thr_kinase_AS"/>
</dbReference>
<dbReference type="PROSITE" id="PS50011">
    <property type="entry name" value="PROTEIN_KINASE_DOM"/>
    <property type="match status" value="1"/>
</dbReference>
<accession>A0A8T0GIF7</accession>
<evidence type="ECO:0000313" key="3">
    <source>
        <dbReference type="Proteomes" id="UP000822688"/>
    </source>
</evidence>
<dbReference type="Pfam" id="PF07714">
    <property type="entry name" value="PK_Tyr_Ser-Thr"/>
    <property type="match status" value="1"/>
</dbReference>
<organism evidence="2 3">
    <name type="scientific">Ceratodon purpureus</name>
    <name type="common">Fire moss</name>
    <name type="synonym">Dicranum purpureum</name>
    <dbReference type="NCBI Taxonomy" id="3225"/>
    <lineage>
        <taxon>Eukaryota</taxon>
        <taxon>Viridiplantae</taxon>
        <taxon>Streptophyta</taxon>
        <taxon>Embryophyta</taxon>
        <taxon>Bryophyta</taxon>
        <taxon>Bryophytina</taxon>
        <taxon>Bryopsida</taxon>
        <taxon>Dicranidae</taxon>
        <taxon>Pseudoditrichales</taxon>
        <taxon>Ditrichaceae</taxon>
        <taxon>Ceratodon</taxon>
    </lineage>
</organism>
<reference evidence="2" key="1">
    <citation type="submission" date="2020-06" db="EMBL/GenBank/DDBJ databases">
        <title>WGS assembly of Ceratodon purpureus strain R40.</title>
        <authorList>
            <person name="Carey S.B."/>
            <person name="Jenkins J."/>
            <person name="Shu S."/>
            <person name="Lovell J.T."/>
            <person name="Sreedasyam A."/>
            <person name="Maumus F."/>
            <person name="Tiley G.P."/>
            <person name="Fernandez-Pozo N."/>
            <person name="Barry K."/>
            <person name="Chen C."/>
            <person name="Wang M."/>
            <person name="Lipzen A."/>
            <person name="Daum C."/>
            <person name="Saski C.A."/>
            <person name="Payton A.C."/>
            <person name="Mcbreen J.C."/>
            <person name="Conrad R.E."/>
            <person name="Kollar L.M."/>
            <person name="Olsson S."/>
            <person name="Huttunen S."/>
            <person name="Landis J.B."/>
            <person name="Wickett N.J."/>
            <person name="Johnson M.G."/>
            <person name="Rensing S.A."/>
            <person name="Grimwood J."/>
            <person name="Schmutz J."/>
            <person name="Mcdaniel S.F."/>
        </authorList>
    </citation>
    <scope>NUCLEOTIDE SEQUENCE</scope>
    <source>
        <strain evidence="2">R40</strain>
    </source>
</reference>
<evidence type="ECO:0000313" key="2">
    <source>
        <dbReference type="EMBL" id="KAG0559221.1"/>
    </source>
</evidence>
<gene>
    <name evidence="2" type="ORF">KC19_10G088400</name>
</gene>
<dbReference type="Proteomes" id="UP000822688">
    <property type="component" value="Chromosome 10"/>
</dbReference>
<sequence length="417" mass="47661">MASSSHETRVCSDDQTIQEPWSLFSFLIGLFRSPSSSASWYHSARIQRMIEKSGEFRTEVESESEAAVQYEIESSKVHWSEVNPALSETPHMGYSNRGWFKLLKRRQYYVYGKDQIVFKQYDEEQVWNLFRDSLGHDLVVGKKLAEGGQAEIYEANIGDGDSCVVKVFKAGCILHEILEKQIPPALLHSSYVRELGWISHATLLKDERFLDRFAFVMGKAWGDLRKLIDEQMIQSGNQCPPFPPNQVWGLMREIARGMSALHCQNPPILHNDLKAANVLVQLNHDTGKPAMDKRGMYLVYVADFECSVGVLGTAFWRAPEILQQYREKVSKVVFTKKCDVYSFGMTCYELISGCLPFEDHPSNDYDMVLNGSRPELPSDLNPLFKDIITSCWSADPLERPTFDDIIDKLYENANSYF</sequence>
<dbReference type="GO" id="GO:0005524">
    <property type="term" value="F:ATP binding"/>
    <property type="evidence" value="ECO:0007669"/>
    <property type="project" value="InterPro"/>
</dbReference>
<dbReference type="InterPro" id="IPR011009">
    <property type="entry name" value="Kinase-like_dom_sf"/>
</dbReference>
<dbReference type="EMBL" id="CM026431">
    <property type="protein sequence ID" value="KAG0559221.1"/>
    <property type="molecule type" value="Genomic_DNA"/>
</dbReference>
<name>A0A8T0GIF7_CERPU</name>
<dbReference type="InterPro" id="IPR000719">
    <property type="entry name" value="Prot_kinase_dom"/>
</dbReference>
<comment type="caution">
    <text evidence="2">The sequence shown here is derived from an EMBL/GenBank/DDBJ whole genome shotgun (WGS) entry which is preliminary data.</text>
</comment>
<dbReference type="PANTHER" id="PTHR44329">
    <property type="entry name" value="SERINE/THREONINE-PROTEIN KINASE TNNI3K-RELATED"/>
    <property type="match status" value="1"/>
</dbReference>
<dbReference type="PROSITE" id="PS00108">
    <property type="entry name" value="PROTEIN_KINASE_ST"/>
    <property type="match status" value="1"/>
</dbReference>
<dbReference type="SUPFAM" id="SSF56112">
    <property type="entry name" value="Protein kinase-like (PK-like)"/>
    <property type="match status" value="1"/>
</dbReference>
<dbReference type="AlphaFoldDB" id="A0A8T0GIF7"/>
<protein>
    <recommendedName>
        <fullName evidence="1">Protein kinase domain-containing protein</fullName>
    </recommendedName>
</protein>